<dbReference type="EC" id="5.4.99.5" evidence="1 3"/>
<keyword evidence="5" id="KW-1185">Reference proteome</keyword>
<dbReference type="SUPFAM" id="SSF55298">
    <property type="entry name" value="YjgF-like"/>
    <property type="match status" value="1"/>
</dbReference>
<dbReference type="GO" id="GO:0004106">
    <property type="term" value="F:chorismate mutase activity"/>
    <property type="evidence" value="ECO:0007669"/>
    <property type="project" value="UniProtKB-UniRule"/>
</dbReference>
<dbReference type="UniPathway" id="UPA00120">
    <property type="reaction ID" value="UER00203"/>
</dbReference>
<dbReference type="PROSITE" id="PS51167">
    <property type="entry name" value="CHORISMATE_MUT_1"/>
    <property type="match status" value="1"/>
</dbReference>
<keyword evidence="2 3" id="KW-0057">Aromatic amino acid biosynthesis</keyword>
<dbReference type="EMBL" id="SIRE01000006">
    <property type="protein sequence ID" value="TBL79737.1"/>
    <property type="molecule type" value="Genomic_DNA"/>
</dbReference>
<dbReference type="Gene3D" id="3.30.1330.40">
    <property type="entry name" value="RutC-like"/>
    <property type="match status" value="1"/>
</dbReference>
<name>A0A4Q9DS87_9BACL</name>
<sequence length="124" mass="13748">MMVRGIRGATTVEQNDKAEILAASVELLKTIIAENGIQPEEVACIYITVTQDLTAAFPAQALRQIAGWELVPLMCSLEIAVEGSLEKCIRFMVMVNTTKNQDEIIHVYLKEAMRLRPDLSKSAK</sequence>
<dbReference type="PANTHER" id="PTHR21164">
    <property type="entry name" value="CHORISMATE MUTASE"/>
    <property type="match status" value="1"/>
</dbReference>
<dbReference type="CDD" id="cd02185">
    <property type="entry name" value="AroH"/>
    <property type="match status" value="1"/>
</dbReference>
<evidence type="ECO:0000256" key="1">
    <source>
        <dbReference type="NCBIfam" id="TIGR01796"/>
    </source>
</evidence>
<dbReference type="NCBIfam" id="TIGR01796">
    <property type="entry name" value="CM_mono_aroH"/>
    <property type="match status" value="1"/>
</dbReference>
<comment type="catalytic activity">
    <reaction evidence="3">
        <text>chorismate = prephenate</text>
        <dbReference type="Rhea" id="RHEA:13897"/>
        <dbReference type="ChEBI" id="CHEBI:29748"/>
        <dbReference type="ChEBI" id="CHEBI:29934"/>
        <dbReference type="EC" id="5.4.99.5"/>
    </reaction>
</comment>
<dbReference type="Pfam" id="PF07736">
    <property type="entry name" value="CM_1"/>
    <property type="match status" value="1"/>
</dbReference>
<evidence type="ECO:0000256" key="3">
    <source>
        <dbReference type="PROSITE-ProRule" id="PRU00514"/>
    </source>
</evidence>
<reference evidence="4 5" key="1">
    <citation type="submission" date="2019-02" db="EMBL/GenBank/DDBJ databases">
        <title>Paenibacillus sp. nov., isolated from surface-sterilized tissue of Thalictrum simplex L.</title>
        <authorList>
            <person name="Tuo L."/>
        </authorList>
    </citation>
    <scope>NUCLEOTIDE SEQUENCE [LARGE SCALE GENOMIC DNA]</scope>
    <source>
        <strain evidence="4 5">N2SHLJ1</strain>
    </source>
</reference>
<gene>
    <name evidence="4" type="primary">aroH</name>
    <name evidence="4" type="ORF">EYB31_08995</name>
</gene>
<comment type="caution">
    <text evidence="4">The sequence shown here is derived from an EMBL/GenBank/DDBJ whole genome shotgun (WGS) entry which is preliminary data.</text>
</comment>
<dbReference type="Proteomes" id="UP000293142">
    <property type="component" value="Unassembled WGS sequence"/>
</dbReference>
<evidence type="ECO:0000313" key="5">
    <source>
        <dbReference type="Proteomes" id="UP000293142"/>
    </source>
</evidence>
<dbReference type="OrthoDB" id="9802232at2"/>
<dbReference type="RefSeq" id="WP_131012981.1">
    <property type="nucleotide sequence ID" value="NZ_SIRE01000006.1"/>
</dbReference>
<feature type="binding site" evidence="2">
    <location>
        <position position="108"/>
    </location>
    <ligand>
        <name>prephenate</name>
        <dbReference type="ChEBI" id="CHEBI:29934"/>
    </ligand>
</feature>
<dbReference type="GO" id="GO:0046417">
    <property type="term" value="P:chorismate metabolic process"/>
    <property type="evidence" value="ECO:0007669"/>
    <property type="project" value="TreeGrafter"/>
</dbReference>
<evidence type="ECO:0000256" key="2">
    <source>
        <dbReference type="PIRSR" id="PIRSR005965-1"/>
    </source>
</evidence>
<evidence type="ECO:0000313" key="4">
    <source>
        <dbReference type="EMBL" id="TBL79737.1"/>
    </source>
</evidence>
<keyword evidence="3 4" id="KW-0413">Isomerase</keyword>
<dbReference type="GO" id="GO:0008652">
    <property type="term" value="P:amino acid biosynthetic process"/>
    <property type="evidence" value="ECO:0007669"/>
    <property type="project" value="UniProtKB-UniRule"/>
</dbReference>
<dbReference type="InterPro" id="IPR008243">
    <property type="entry name" value="Chorismate_mutase_AroH"/>
</dbReference>
<accession>A0A4Q9DS87</accession>
<dbReference type="PANTHER" id="PTHR21164:SF0">
    <property type="entry name" value="CHORISMATE MUTASE AROH"/>
    <property type="match status" value="1"/>
</dbReference>
<dbReference type="PIRSF" id="PIRSF005965">
    <property type="entry name" value="Chor_mut_AroH"/>
    <property type="match status" value="1"/>
</dbReference>
<dbReference type="AlphaFoldDB" id="A0A4Q9DS87"/>
<proteinExistence type="predicted"/>
<feature type="binding site" evidence="2">
    <location>
        <position position="7"/>
    </location>
    <ligand>
        <name>prephenate</name>
        <dbReference type="ChEBI" id="CHEBI:29934"/>
    </ligand>
</feature>
<dbReference type="InterPro" id="IPR035959">
    <property type="entry name" value="RutC-like_sf"/>
</dbReference>
<organism evidence="4 5">
    <name type="scientific">Paenibacillus thalictri</name>
    <dbReference type="NCBI Taxonomy" id="2527873"/>
    <lineage>
        <taxon>Bacteria</taxon>
        <taxon>Bacillati</taxon>
        <taxon>Bacillota</taxon>
        <taxon>Bacilli</taxon>
        <taxon>Bacillales</taxon>
        <taxon>Paenibacillaceae</taxon>
        <taxon>Paenibacillus</taxon>
    </lineage>
</organism>
<feature type="binding site" evidence="2">
    <location>
        <position position="90"/>
    </location>
    <ligand>
        <name>prephenate</name>
        <dbReference type="ChEBI" id="CHEBI:29934"/>
    </ligand>
</feature>
<protein>
    <recommendedName>
        <fullName evidence="1 3">chorismate mutase</fullName>
        <ecNumber evidence="1 3">5.4.99.5</ecNumber>
    </recommendedName>
</protein>
<keyword evidence="2 3" id="KW-0028">Amino-acid biosynthesis</keyword>
<dbReference type="GO" id="GO:0009073">
    <property type="term" value="P:aromatic amino acid family biosynthetic process"/>
    <property type="evidence" value="ECO:0007669"/>
    <property type="project" value="UniProtKB-UniRule"/>
</dbReference>